<dbReference type="OrthoDB" id="8240150at2"/>
<proteinExistence type="predicted"/>
<accession>A0A1M7UFJ2</accession>
<dbReference type="EMBL" id="LT670849">
    <property type="protein sequence ID" value="SHN81791.1"/>
    <property type="molecule type" value="Genomic_DNA"/>
</dbReference>
<keyword evidence="3" id="KW-1185">Reference proteome</keyword>
<feature type="transmembrane region" description="Helical" evidence="1">
    <location>
        <begin position="86"/>
        <end position="105"/>
    </location>
</feature>
<organism evidence="2 3">
    <name type="scientific">Bradyrhizobium erythrophlei</name>
    <dbReference type="NCBI Taxonomy" id="1437360"/>
    <lineage>
        <taxon>Bacteria</taxon>
        <taxon>Pseudomonadati</taxon>
        <taxon>Pseudomonadota</taxon>
        <taxon>Alphaproteobacteria</taxon>
        <taxon>Hyphomicrobiales</taxon>
        <taxon>Nitrobacteraceae</taxon>
        <taxon>Bradyrhizobium</taxon>
    </lineage>
</organism>
<dbReference type="AlphaFoldDB" id="A0A1M7UFJ2"/>
<evidence type="ECO:0008006" key="4">
    <source>
        <dbReference type="Google" id="ProtNLM"/>
    </source>
</evidence>
<keyword evidence="1" id="KW-1133">Transmembrane helix</keyword>
<feature type="transmembrane region" description="Helical" evidence="1">
    <location>
        <begin position="53"/>
        <end position="74"/>
    </location>
</feature>
<keyword evidence="1" id="KW-0472">Membrane</keyword>
<evidence type="ECO:0000313" key="3">
    <source>
        <dbReference type="Proteomes" id="UP000184096"/>
    </source>
</evidence>
<name>A0A1M7UFJ2_9BRAD</name>
<feature type="transmembrane region" description="Helical" evidence="1">
    <location>
        <begin position="111"/>
        <end position="131"/>
    </location>
</feature>
<keyword evidence="1" id="KW-0812">Transmembrane</keyword>
<evidence type="ECO:0000313" key="2">
    <source>
        <dbReference type="EMBL" id="SHN81791.1"/>
    </source>
</evidence>
<protein>
    <recommendedName>
        <fullName evidence="4">Major facilitator superfamily (MFS) profile domain-containing protein</fullName>
    </recommendedName>
</protein>
<sequence>MNRVSLVGVATGNLIDIISSFIVAFVAAFPIALVHTLSYRQPLDPSALGQSGMFVAVSSILGSLCSILAGYVSARIAKHDEVLNGTLSSVLCVGLSAYSIFSGSITNHVGLYLAFVPLSLVLGAFGGYLRFRQRG</sequence>
<reference evidence="3" key="1">
    <citation type="submission" date="2016-11" db="EMBL/GenBank/DDBJ databases">
        <authorList>
            <person name="Varghese N."/>
            <person name="Submissions S."/>
        </authorList>
    </citation>
    <scope>NUCLEOTIDE SEQUENCE [LARGE SCALE GENOMIC DNA]</scope>
    <source>
        <strain evidence="3">GAS401</strain>
    </source>
</reference>
<dbReference type="Proteomes" id="UP000184096">
    <property type="component" value="Chromosome I"/>
</dbReference>
<evidence type="ECO:0000256" key="1">
    <source>
        <dbReference type="SAM" id="Phobius"/>
    </source>
</evidence>
<gene>
    <name evidence="2" type="ORF">SAMN05444170_4907</name>
</gene>
<dbReference type="RefSeq" id="WP_072821738.1">
    <property type="nucleotide sequence ID" value="NZ_LT670849.1"/>
</dbReference>
<feature type="transmembrane region" description="Helical" evidence="1">
    <location>
        <begin position="12"/>
        <end position="33"/>
    </location>
</feature>